<comment type="caution">
    <text evidence="4">Lacks conserved residue(s) required for the propagation of feature annotation.</text>
</comment>
<dbReference type="PANTHER" id="PTHR14226:SF78">
    <property type="entry name" value="SLR0060 PROTEIN"/>
    <property type="match status" value="1"/>
</dbReference>
<dbReference type="Proteomes" id="UP000001382">
    <property type="component" value="Chromosome"/>
</dbReference>
<dbReference type="SUPFAM" id="SSF52151">
    <property type="entry name" value="FabD/lysophospholipase-like"/>
    <property type="match status" value="1"/>
</dbReference>
<dbReference type="InterPro" id="IPR002641">
    <property type="entry name" value="PNPLA_dom"/>
</dbReference>
<gene>
    <name evidence="6" type="ordered locus">Gobs_1783</name>
</gene>
<dbReference type="Gene3D" id="3.40.1090.10">
    <property type="entry name" value="Cytosolic phospholipase A2 catalytic domain"/>
    <property type="match status" value="2"/>
</dbReference>
<keyword evidence="3 4" id="KW-0443">Lipid metabolism</keyword>
<evidence type="ECO:0000256" key="2">
    <source>
        <dbReference type="ARBA" id="ARBA00022963"/>
    </source>
</evidence>
<dbReference type="eggNOG" id="COG1752">
    <property type="taxonomic scope" value="Bacteria"/>
</dbReference>
<dbReference type="EMBL" id="CP001867">
    <property type="protein sequence ID" value="ADB74493.1"/>
    <property type="molecule type" value="Genomic_DNA"/>
</dbReference>
<proteinExistence type="predicted"/>
<name>D2SDP0_GEOOG</name>
<dbReference type="OrthoDB" id="2339873at2"/>
<evidence type="ECO:0000256" key="3">
    <source>
        <dbReference type="ARBA" id="ARBA00023098"/>
    </source>
</evidence>
<dbReference type="KEGG" id="gob:Gobs_1783"/>
<feature type="active site" description="Proton acceptor" evidence="4">
    <location>
        <position position="200"/>
    </location>
</feature>
<dbReference type="STRING" id="526225.Gobs_1783"/>
<reference evidence="6 7" key="1">
    <citation type="journal article" date="2010" name="Stand. Genomic Sci.">
        <title>Complete genome sequence of Geodermatophilus obscurus type strain (G-20).</title>
        <authorList>
            <person name="Ivanova N."/>
            <person name="Sikorski J."/>
            <person name="Jando M."/>
            <person name="Munk C."/>
            <person name="Lapidus A."/>
            <person name="Glavina Del Rio T."/>
            <person name="Copeland A."/>
            <person name="Tice H."/>
            <person name="Cheng J.-F."/>
            <person name="Lucas S."/>
            <person name="Chen F."/>
            <person name="Nolan M."/>
            <person name="Bruce D."/>
            <person name="Goodwin L."/>
            <person name="Pitluck S."/>
            <person name="Mavromatis K."/>
            <person name="Mikhailova N."/>
            <person name="Pati A."/>
            <person name="Chen A."/>
            <person name="Palaniappan K."/>
            <person name="Land M."/>
            <person name="Hauser L."/>
            <person name="Chang Y.-J."/>
            <person name="Jeffries C.D."/>
            <person name="Meincke L."/>
            <person name="Brettin T."/>
            <person name="Detter J.C."/>
            <person name="Detter J.C."/>
            <person name="Rohde M."/>
            <person name="Goeker M."/>
            <person name="Bristow J."/>
            <person name="Eisen J.A."/>
            <person name="Markowitz V."/>
            <person name="Hugenholtz P."/>
            <person name="Kyrpides N.C."/>
            <person name="Klenk H.-P."/>
        </authorList>
    </citation>
    <scope>NUCLEOTIDE SEQUENCE [LARGE SCALE GENOMIC DNA]</scope>
    <source>
        <strain evidence="7">ATCC 25078 / DSM 43160 / JCM 3152 / KCC A-0152 / KCTC 9177 / NBRC 13315 / NRRL B-3577 / G-20</strain>
    </source>
</reference>
<reference evidence="7" key="2">
    <citation type="submission" date="2010-01" db="EMBL/GenBank/DDBJ databases">
        <title>The complete genome of Geodermatophilus obscurus DSM 43160.</title>
        <authorList>
            <consortium name="US DOE Joint Genome Institute (JGI-PGF)"/>
            <person name="Lucas S."/>
            <person name="Copeland A."/>
            <person name="Lapidus A."/>
            <person name="Glavina del Rio T."/>
            <person name="Dalin E."/>
            <person name="Tice H."/>
            <person name="Bruce D."/>
            <person name="Goodwin L."/>
            <person name="Pitluck S."/>
            <person name="Kyrpides N."/>
            <person name="Mavromatis K."/>
            <person name="Ivanova N."/>
            <person name="Munk A.C."/>
            <person name="Brettin T."/>
            <person name="Detter J.C."/>
            <person name="Han C."/>
            <person name="Larimer F."/>
            <person name="Land M."/>
            <person name="Hauser L."/>
            <person name="Markowitz V."/>
            <person name="Cheng J.-F."/>
            <person name="Hugenholtz P."/>
            <person name="Woyke T."/>
            <person name="Wu D."/>
            <person name="Jando M."/>
            <person name="Schneider S."/>
            <person name="Klenk H.-P."/>
            <person name="Eisen J.A."/>
        </authorList>
    </citation>
    <scope>NUCLEOTIDE SEQUENCE [LARGE SCALE GENOMIC DNA]</scope>
    <source>
        <strain evidence="7">ATCC 25078 / DSM 43160 / JCM 3152 / KCC A-0152 / KCTC 9177 / NBRC 13315 / NRRL B-3577 / G-20</strain>
    </source>
</reference>
<organism evidence="6 7">
    <name type="scientific">Geodermatophilus obscurus (strain ATCC 25078 / DSM 43160 / JCM 3152 / CCUG 61914 / KCC A-0152 / KCTC 9177 / NBRC 13315 / NRRL B-3577 / G-20)</name>
    <dbReference type="NCBI Taxonomy" id="526225"/>
    <lineage>
        <taxon>Bacteria</taxon>
        <taxon>Bacillati</taxon>
        <taxon>Actinomycetota</taxon>
        <taxon>Actinomycetes</taxon>
        <taxon>Geodermatophilales</taxon>
        <taxon>Geodermatophilaceae</taxon>
        <taxon>Geodermatophilus</taxon>
    </lineage>
</organism>
<dbReference type="PROSITE" id="PS51635">
    <property type="entry name" value="PNPLA"/>
    <property type="match status" value="1"/>
</dbReference>
<evidence type="ECO:0000259" key="5">
    <source>
        <dbReference type="PROSITE" id="PS51635"/>
    </source>
</evidence>
<dbReference type="GO" id="GO:0016787">
    <property type="term" value="F:hydrolase activity"/>
    <property type="evidence" value="ECO:0007669"/>
    <property type="project" value="UniProtKB-UniRule"/>
</dbReference>
<dbReference type="AlphaFoldDB" id="D2SDP0"/>
<sequence length="321" mass="34841">MVGRVEGGTTVKTVAIACQGGGSHTAFTGGVLQRLLADEDHRVVALSGTSGGAVCALLAWYGLLTGGAAEAGRLLERFWKANAATTLSGKLANAWLVGLARLEGRVTLPTVSPYLYPDLAGPAFTDLLTRHVDVDRLARLQESPPEDQPLLLVGAVDVLSGDFKAFSSRRQEITVDAVLASAAVPLLFRAVEVGGRRYWDGLFSQNPPVRQLPDAGPDEIWVIRINPRARATEPKTVGDIADRRNELAGNLSLEQELHAIRKVNGWVDRLGDPYRRIEIREIDLDLDLDLPSKLDRRPAFLRRLFDEGREQADAFLAGLPG</sequence>
<evidence type="ECO:0000313" key="7">
    <source>
        <dbReference type="Proteomes" id="UP000001382"/>
    </source>
</evidence>
<feature type="active site" description="Nucleophile" evidence="4">
    <location>
        <position position="50"/>
    </location>
</feature>
<evidence type="ECO:0000256" key="4">
    <source>
        <dbReference type="PROSITE-ProRule" id="PRU01161"/>
    </source>
</evidence>
<keyword evidence="1 4" id="KW-0378">Hydrolase</keyword>
<keyword evidence="2 4" id="KW-0442">Lipid degradation</keyword>
<dbReference type="GO" id="GO:0016042">
    <property type="term" value="P:lipid catabolic process"/>
    <property type="evidence" value="ECO:0007669"/>
    <property type="project" value="UniProtKB-UniRule"/>
</dbReference>
<dbReference type="InterPro" id="IPR016035">
    <property type="entry name" value="Acyl_Trfase/lysoPLipase"/>
</dbReference>
<dbReference type="HOGENOM" id="CLU_040292_1_0_11"/>
<dbReference type="Pfam" id="PF01734">
    <property type="entry name" value="Patatin"/>
    <property type="match status" value="1"/>
</dbReference>
<evidence type="ECO:0000313" key="6">
    <source>
        <dbReference type="EMBL" id="ADB74493.1"/>
    </source>
</evidence>
<feature type="domain" description="PNPLA" evidence="5">
    <location>
        <begin position="16"/>
        <end position="213"/>
    </location>
</feature>
<feature type="short sequence motif" description="GXSXG" evidence="4">
    <location>
        <begin position="48"/>
        <end position="52"/>
    </location>
</feature>
<dbReference type="InterPro" id="IPR050301">
    <property type="entry name" value="NTE"/>
</dbReference>
<accession>D2SDP0</accession>
<protein>
    <submittedName>
        <fullName evidence="6">Patatin</fullName>
    </submittedName>
</protein>
<dbReference type="PANTHER" id="PTHR14226">
    <property type="entry name" value="NEUROPATHY TARGET ESTERASE/SWISS CHEESE D.MELANOGASTER"/>
    <property type="match status" value="1"/>
</dbReference>
<keyword evidence="7" id="KW-1185">Reference proteome</keyword>
<evidence type="ECO:0000256" key="1">
    <source>
        <dbReference type="ARBA" id="ARBA00022801"/>
    </source>
</evidence>